<name>A0A1E5WM02_9POAL</name>
<dbReference type="InterPro" id="IPR052035">
    <property type="entry name" value="ZnF_BED_domain_contain"/>
</dbReference>
<sequence>MIIRHGYPLHIVQQPALATFIDSLQPRFKIMGVDTMEGEVYAVYQKEKENLLQAFNTMPGRINLTIGLWTTSQTLGRVSLIGQCIDSEWKVHRRMLNFMMVSSPYSKNALSEAISMSLSDWNMRDTLFTITYIG</sequence>
<dbReference type="PANTHER" id="PTHR46481:SF5">
    <property type="entry name" value="OS08G0393150 PROTEIN"/>
    <property type="match status" value="1"/>
</dbReference>
<proteinExistence type="predicted"/>
<evidence type="ECO:0000313" key="2">
    <source>
        <dbReference type="Proteomes" id="UP000095767"/>
    </source>
</evidence>
<dbReference type="OrthoDB" id="2610923at2759"/>
<dbReference type="STRING" id="888268.A0A1E5WM02"/>
<comment type="caution">
    <text evidence="1">The sequence shown here is derived from an EMBL/GenBank/DDBJ whole genome shotgun (WGS) entry which is preliminary data.</text>
</comment>
<reference evidence="1 2" key="1">
    <citation type="submission" date="2016-09" db="EMBL/GenBank/DDBJ databases">
        <title>The draft genome of Dichanthelium oligosanthes: A C3 panicoid grass species.</title>
        <authorList>
            <person name="Studer A.J."/>
            <person name="Schnable J.C."/>
            <person name="Brutnell T.P."/>
        </authorList>
    </citation>
    <scope>NUCLEOTIDE SEQUENCE [LARGE SCALE GENOMIC DNA]</scope>
    <source>
        <strain evidence="2">cv. Kellogg 1175</strain>
        <tissue evidence="1">Leaf</tissue>
    </source>
</reference>
<protein>
    <submittedName>
        <fullName evidence="1">Zinc finger BED domain-containing protein RICESLEEPER 2</fullName>
    </submittedName>
</protein>
<keyword evidence="2" id="KW-1185">Reference proteome</keyword>
<accession>A0A1E5WM02</accession>
<dbReference type="PANTHER" id="PTHR46481">
    <property type="entry name" value="ZINC FINGER BED DOMAIN-CONTAINING PROTEIN 4"/>
    <property type="match status" value="1"/>
</dbReference>
<dbReference type="AlphaFoldDB" id="A0A1E5WM02"/>
<dbReference type="Proteomes" id="UP000095767">
    <property type="component" value="Unassembled WGS sequence"/>
</dbReference>
<gene>
    <name evidence="1" type="ORF">BAE44_0000559</name>
</gene>
<dbReference type="EMBL" id="LWDX02001841">
    <property type="protein sequence ID" value="OEL38419.1"/>
    <property type="molecule type" value="Genomic_DNA"/>
</dbReference>
<evidence type="ECO:0000313" key="1">
    <source>
        <dbReference type="EMBL" id="OEL38419.1"/>
    </source>
</evidence>
<organism evidence="1 2">
    <name type="scientific">Dichanthelium oligosanthes</name>
    <dbReference type="NCBI Taxonomy" id="888268"/>
    <lineage>
        <taxon>Eukaryota</taxon>
        <taxon>Viridiplantae</taxon>
        <taxon>Streptophyta</taxon>
        <taxon>Embryophyta</taxon>
        <taxon>Tracheophyta</taxon>
        <taxon>Spermatophyta</taxon>
        <taxon>Magnoliopsida</taxon>
        <taxon>Liliopsida</taxon>
        <taxon>Poales</taxon>
        <taxon>Poaceae</taxon>
        <taxon>PACMAD clade</taxon>
        <taxon>Panicoideae</taxon>
        <taxon>Panicodae</taxon>
        <taxon>Paniceae</taxon>
        <taxon>Dichantheliinae</taxon>
        <taxon>Dichanthelium</taxon>
    </lineage>
</organism>